<dbReference type="EC" id="3.4.16.4" evidence="3"/>
<keyword evidence="1" id="KW-0812">Transmembrane</keyword>
<accession>A0A239T1M5</accession>
<dbReference type="SUPFAM" id="SSF55166">
    <property type="entry name" value="Hedgehog/DD-peptidase"/>
    <property type="match status" value="1"/>
</dbReference>
<evidence type="ECO:0000313" key="3">
    <source>
        <dbReference type="EMBL" id="SNU90998.1"/>
    </source>
</evidence>
<dbReference type="Pfam" id="PF02557">
    <property type="entry name" value="VanY"/>
    <property type="match status" value="1"/>
</dbReference>
<dbReference type="PANTHER" id="PTHR34385:SF1">
    <property type="entry name" value="PEPTIDOGLYCAN L-ALANYL-D-GLUTAMATE ENDOPEPTIDASE CWLK"/>
    <property type="match status" value="1"/>
</dbReference>
<dbReference type="GO" id="GO:0006508">
    <property type="term" value="P:proteolysis"/>
    <property type="evidence" value="ECO:0007669"/>
    <property type="project" value="InterPro"/>
</dbReference>
<dbReference type="GO" id="GO:0009002">
    <property type="term" value="F:serine-type D-Ala-D-Ala carboxypeptidase activity"/>
    <property type="evidence" value="ECO:0007669"/>
    <property type="project" value="UniProtKB-EC"/>
</dbReference>
<keyword evidence="3" id="KW-0121">Carboxypeptidase</keyword>
<keyword evidence="3" id="KW-0645">Protease</keyword>
<keyword evidence="3" id="KW-0378">Hydrolase</keyword>
<dbReference type="InterPro" id="IPR052179">
    <property type="entry name" value="DD-CPase-like"/>
</dbReference>
<name>A0A239T1M5_9STRE</name>
<keyword evidence="4" id="KW-1185">Reference proteome</keyword>
<dbReference type="InterPro" id="IPR003709">
    <property type="entry name" value="VanY-like_core_dom"/>
</dbReference>
<evidence type="ECO:0000256" key="1">
    <source>
        <dbReference type="SAM" id="Phobius"/>
    </source>
</evidence>
<evidence type="ECO:0000259" key="2">
    <source>
        <dbReference type="Pfam" id="PF02557"/>
    </source>
</evidence>
<gene>
    <name evidence="3" type="ORF">SAMEA4412692_02098</name>
</gene>
<dbReference type="KEGG" id="smen:SAMEA4412692_2098"/>
<dbReference type="PANTHER" id="PTHR34385">
    <property type="entry name" value="D-ALANYL-D-ALANINE CARBOXYPEPTIDASE"/>
    <property type="match status" value="1"/>
</dbReference>
<evidence type="ECO:0000313" key="4">
    <source>
        <dbReference type="Proteomes" id="UP000215185"/>
    </source>
</evidence>
<feature type="domain" description="D-alanyl-D-alanine carboxypeptidase-like core" evidence="2">
    <location>
        <begin position="128"/>
        <end position="260"/>
    </location>
</feature>
<dbReference type="OrthoDB" id="9792074at2"/>
<feature type="transmembrane region" description="Helical" evidence="1">
    <location>
        <begin position="39"/>
        <end position="61"/>
    </location>
</feature>
<dbReference type="InterPro" id="IPR009045">
    <property type="entry name" value="Zn_M74/Hedgehog-like"/>
</dbReference>
<keyword evidence="1" id="KW-1133">Transmembrane helix</keyword>
<dbReference type="AlphaFoldDB" id="A0A239T1M5"/>
<dbReference type="CDD" id="cd14852">
    <property type="entry name" value="LD-carboxypeptidase"/>
    <property type="match status" value="1"/>
</dbReference>
<protein>
    <submittedName>
        <fullName evidence="3">D-alanyl-D-alanine carboxypeptidase</fullName>
        <ecNumber evidence="3">3.4.16.4</ecNumber>
    </submittedName>
</protein>
<dbReference type="InterPro" id="IPR058193">
    <property type="entry name" value="VanY/YodJ_core_dom"/>
</dbReference>
<dbReference type="EMBL" id="LT906439">
    <property type="protein sequence ID" value="SNU90998.1"/>
    <property type="molecule type" value="Genomic_DNA"/>
</dbReference>
<dbReference type="eggNOG" id="COG1876">
    <property type="taxonomic scope" value="Bacteria"/>
</dbReference>
<dbReference type="Gene3D" id="3.30.1380.10">
    <property type="match status" value="1"/>
</dbReference>
<keyword evidence="1" id="KW-0472">Membrane</keyword>
<organism evidence="3 4">
    <name type="scientific">Streptococcus merionis</name>
    <dbReference type="NCBI Taxonomy" id="400065"/>
    <lineage>
        <taxon>Bacteria</taxon>
        <taxon>Bacillati</taxon>
        <taxon>Bacillota</taxon>
        <taxon>Bacilli</taxon>
        <taxon>Lactobacillales</taxon>
        <taxon>Streptococcaceae</taxon>
        <taxon>Streptococcus</taxon>
    </lineage>
</organism>
<dbReference type="Proteomes" id="UP000215185">
    <property type="component" value="Chromosome 1"/>
</dbReference>
<dbReference type="STRING" id="1123308.GCA_000380085_01543"/>
<dbReference type="RefSeq" id="WP_018374076.1">
    <property type="nucleotide sequence ID" value="NZ_LT906439.1"/>
</dbReference>
<proteinExistence type="predicted"/>
<reference evidence="3 4" key="1">
    <citation type="submission" date="2017-06" db="EMBL/GenBank/DDBJ databases">
        <authorList>
            <consortium name="Pathogen Informatics"/>
        </authorList>
    </citation>
    <scope>NUCLEOTIDE SEQUENCE [LARGE SCALE GENOMIC DNA]</scope>
    <source>
        <strain evidence="3 4">NCTC13788</strain>
    </source>
</reference>
<sequence>MAKFDPIENLVEDAISEEELGEEQDQAALEESDVPDKPISLFAIFAGLLLSLGVFIGLIFAQELINPQKSQANQPLAQATSTTKILSQLNSTQSLPNLPTDSWELVLVGPHHVTEEMTPELSEVSGILVDSRIAEATANFLAAAQTVDPTVHLILGYRSVADQSSLYESFIAQEMEAQGITREGAISFVNAYFQAPGTSEHMTGLAIDMSTVDYVNQMDPAIAAQLAAIAPDYGFVLRYKESYQGKTGVAPEDWHFRYVGVEAARFMTDFDMPLETFLVQLQHQADQVSKASEEKTTTEARR</sequence>